<dbReference type="GO" id="GO:0003677">
    <property type="term" value="F:DNA binding"/>
    <property type="evidence" value="ECO:0007669"/>
    <property type="project" value="UniProtKB-KW"/>
</dbReference>
<evidence type="ECO:0000259" key="1">
    <source>
        <dbReference type="Pfam" id="PF03869"/>
    </source>
</evidence>
<dbReference type="InterPro" id="IPR013321">
    <property type="entry name" value="Arc_rbn_hlx_hlx"/>
</dbReference>
<dbReference type="Pfam" id="PF03869">
    <property type="entry name" value="Arc"/>
    <property type="match status" value="1"/>
</dbReference>
<dbReference type="OrthoDB" id="7924582at2"/>
<dbReference type="InterPro" id="IPR005569">
    <property type="entry name" value="Arc_DNA-bd_dom"/>
</dbReference>
<dbReference type="GO" id="GO:0006355">
    <property type="term" value="P:regulation of DNA-templated transcription"/>
    <property type="evidence" value="ECO:0007669"/>
    <property type="project" value="InterPro"/>
</dbReference>
<dbReference type="AlphaFoldDB" id="A0A546XGG9"/>
<gene>
    <name evidence="2" type="ORF">EXN68_15445</name>
</gene>
<reference evidence="2 3" key="1">
    <citation type="journal article" date="2019" name="Appl. Microbiol. Biotechnol.">
        <title>Differential efficiency of wild type rhizogenic strains for rol gene transformation of plants.</title>
        <authorList>
            <person name="Desmet S."/>
            <person name="De Keyser E."/>
            <person name="Van Vaerenbergh J."/>
            <person name="Baeyen S."/>
            <person name="Van Huylenbroeck J."/>
            <person name="Geelen D."/>
            <person name="Dhooghe E."/>
        </authorList>
    </citation>
    <scope>NUCLEOTIDE SEQUENCE [LARGE SCALE GENOMIC DNA]</scope>
    <source>
        <strain evidence="2 3">GBBC3284</strain>
    </source>
</reference>
<feature type="domain" description="Arc-like DNA binding" evidence="1">
    <location>
        <begin position="6"/>
        <end position="41"/>
    </location>
</feature>
<keyword evidence="2" id="KW-0238">DNA-binding</keyword>
<name>A0A546XGG9_RHIRH</name>
<evidence type="ECO:0000313" key="2">
    <source>
        <dbReference type="EMBL" id="TRA99836.1"/>
    </source>
</evidence>
<accession>A0A546XGG9</accession>
<dbReference type="SUPFAM" id="SSF47598">
    <property type="entry name" value="Ribbon-helix-helix"/>
    <property type="match status" value="1"/>
</dbReference>
<dbReference type="RefSeq" id="WP_142841708.1">
    <property type="nucleotide sequence ID" value="NZ_JAPZAC010000002.1"/>
</dbReference>
<protein>
    <submittedName>
        <fullName evidence="2">Arc family DNA-binding protein</fullName>
    </submittedName>
</protein>
<sequence length="50" mass="5441">MKLLSAFNIRLPLELKAWLSDQAGKNGRSLNAEIIQIVKTAKSASAEDEA</sequence>
<dbReference type="Gene3D" id="1.10.1220.10">
    <property type="entry name" value="Met repressor-like"/>
    <property type="match status" value="1"/>
</dbReference>
<dbReference type="Proteomes" id="UP000315434">
    <property type="component" value="Unassembled WGS sequence"/>
</dbReference>
<organism evidence="2 3">
    <name type="scientific">Rhizobium rhizogenes</name>
    <name type="common">Agrobacterium rhizogenes</name>
    <dbReference type="NCBI Taxonomy" id="359"/>
    <lineage>
        <taxon>Bacteria</taxon>
        <taxon>Pseudomonadati</taxon>
        <taxon>Pseudomonadota</taxon>
        <taxon>Alphaproteobacteria</taxon>
        <taxon>Hyphomicrobiales</taxon>
        <taxon>Rhizobiaceae</taxon>
        <taxon>Rhizobium/Agrobacterium group</taxon>
        <taxon>Rhizobium</taxon>
    </lineage>
</organism>
<proteinExistence type="predicted"/>
<dbReference type="InterPro" id="IPR010985">
    <property type="entry name" value="Ribbon_hlx_hlx"/>
</dbReference>
<dbReference type="EMBL" id="SGNY01000004">
    <property type="protein sequence ID" value="TRA99836.1"/>
    <property type="molecule type" value="Genomic_DNA"/>
</dbReference>
<evidence type="ECO:0000313" key="3">
    <source>
        <dbReference type="Proteomes" id="UP000315434"/>
    </source>
</evidence>
<comment type="caution">
    <text evidence="2">The sequence shown here is derived from an EMBL/GenBank/DDBJ whole genome shotgun (WGS) entry which is preliminary data.</text>
</comment>